<organism evidence="8 9">
    <name type="scientific">Saliniradius amylolyticus</name>
    <dbReference type="NCBI Taxonomy" id="2183582"/>
    <lineage>
        <taxon>Bacteria</taxon>
        <taxon>Pseudomonadati</taxon>
        <taxon>Pseudomonadota</taxon>
        <taxon>Gammaproteobacteria</taxon>
        <taxon>Alteromonadales</taxon>
        <taxon>Alteromonadaceae</taxon>
        <taxon>Saliniradius</taxon>
    </lineage>
</organism>
<dbReference type="Proteomes" id="UP000245728">
    <property type="component" value="Chromosome"/>
</dbReference>
<dbReference type="AlphaFoldDB" id="A0A2S2E5D0"/>
<dbReference type="PANTHER" id="PTHR24421">
    <property type="entry name" value="NITRATE/NITRITE SENSOR PROTEIN NARX-RELATED"/>
    <property type="match status" value="1"/>
</dbReference>
<feature type="transmembrane region" description="Helical" evidence="5">
    <location>
        <begin position="79"/>
        <end position="101"/>
    </location>
</feature>
<dbReference type="KEGG" id="salh:HMF8227_02413"/>
<dbReference type="EMBL" id="CP029347">
    <property type="protein sequence ID" value="AWL12865.1"/>
    <property type="molecule type" value="Genomic_DNA"/>
</dbReference>
<dbReference type="InterPro" id="IPR050482">
    <property type="entry name" value="Sensor_HK_TwoCompSys"/>
</dbReference>
<feature type="coiled-coil region" evidence="4">
    <location>
        <begin position="155"/>
        <end position="189"/>
    </location>
</feature>
<dbReference type="Gene3D" id="1.20.5.1930">
    <property type="match status" value="1"/>
</dbReference>
<evidence type="ECO:0000313" key="9">
    <source>
        <dbReference type="Proteomes" id="UP000245728"/>
    </source>
</evidence>
<dbReference type="RefSeq" id="WP_109340400.1">
    <property type="nucleotide sequence ID" value="NZ_CP029347.1"/>
</dbReference>
<keyword evidence="5" id="KW-1133">Transmembrane helix</keyword>
<dbReference type="InterPro" id="IPR036890">
    <property type="entry name" value="HATPase_C_sf"/>
</dbReference>
<dbReference type="SUPFAM" id="SSF55874">
    <property type="entry name" value="ATPase domain of HSP90 chaperone/DNA topoisomerase II/histidine kinase"/>
    <property type="match status" value="1"/>
</dbReference>
<evidence type="ECO:0000256" key="4">
    <source>
        <dbReference type="SAM" id="Coils"/>
    </source>
</evidence>
<sequence>MAVRLKKLGADRISGVLTVILVAAMALYVMSGAESVPRLNMALSAGLYTLYILLFWGATQEHSDRLKVHHRWAMLALQYALVLALFYLVPFSPNGILLVIWSAQLPYFFSFKQSLITLPLWSAPPWWVFASTWQADHVLLTAVLYGAFNLFALVMMDSRRQAELQQQRAEQANRELKATQSLLAEAHKQSERTRIARDIHDLVGHHLTALTIHLQTAAHKTQGEARQAVEQSHAIAKLLLADVREAVSDLRADQGINLRHALEQLTQTIPGVEVHLNYRLSAPVTNMDLALTLLRTVQESLTNSIKHGNASEIQVQLFSEGMRLMLIIEDNGTGNTDFTKGHGLAGIEERVMALGGQVTFSGDGTGFSTRLVLETAA</sequence>
<evidence type="ECO:0000256" key="3">
    <source>
        <dbReference type="ARBA" id="ARBA00023012"/>
    </source>
</evidence>
<keyword evidence="2 8" id="KW-0418">Kinase</keyword>
<protein>
    <submittedName>
        <fullName evidence="8">Histidine kinase</fullName>
        <ecNumber evidence="8">2.7.13.3</ecNumber>
    </submittedName>
</protein>
<dbReference type="Pfam" id="PF02518">
    <property type="entry name" value="HATPase_c"/>
    <property type="match status" value="1"/>
</dbReference>
<evidence type="ECO:0000256" key="2">
    <source>
        <dbReference type="ARBA" id="ARBA00022777"/>
    </source>
</evidence>
<proteinExistence type="predicted"/>
<dbReference type="GO" id="GO:0016020">
    <property type="term" value="C:membrane"/>
    <property type="evidence" value="ECO:0007669"/>
    <property type="project" value="InterPro"/>
</dbReference>
<dbReference type="OrthoDB" id="9797605at2"/>
<dbReference type="InterPro" id="IPR003594">
    <property type="entry name" value="HATPase_dom"/>
</dbReference>
<evidence type="ECO:0000256" key="1">
    <source>
        <dbReference type="ARBA" id="ARBA00022679"/>
    </source>
</evidence>
<feature type="domain" description="Histidine kinase/HSP90-like ATPase" evidence="6">
    <location>
        <begin position="292"/>
        <end position="371"/>
    </location>
</feature>
<name>A0A2S2E5D0_9ALTE</name>
<keyword evidence="1 8" id="KW-0808">Transferase</keyword>
<feature type="transmembrane region" description="Helical" evidence="5">
    <location>
        <begin position="39"/>
        <end position="58"/>
    </location>
</feature>
<keyword evidence="3" id="KW-0902">Two-component regulatory system</keyword>
<dbReference type="GO" id="GO:0000155">
    <property type="term" value="F:phosphorelay sensor kinase activity"/>
    <property type="evidence" value="ECO:0007669"/>
    <property type="project" value="InterPro"/>
</dbReference>
<accession>A0A2S2E5D0</accession>
<dbReference type="CDD" id="cd16917">
    <property type="entry name" value="HATPase_UhpB-NarQ-NarX-like"/>
    <property type="match status" value="1"/>
</dbReference>
<feature type="domain" description="Signal transduction histidine kinase subgroup 3 dimerisation and phosphoacceptor" evidence="7">
    <location>
        <begin position="191"/>
        <end position="253"/>
    </location>
</feature>
<keyword evidence="9" id="KW-1185">Reference proteome</keyword>
<evidence type="ECO:0000313" key="8">
    <source>
        <dbReference type="EMBL" id="AWL12865.1"/>
    </source>
</evidence>
<dbReference type="GO" id="GO:0046983">
    <property type="term" value="F:protein dimerization activity"/>
    <property type="evidence" value="ECO:0007669"/>
    <property type="project" value="InterPro"/>
</dbReference>
<dbReference type="EC" id="2.7.13.3" evidence="8"/>
<dbReference type="Gene3D" id="3.30.565.10">
    <property type="entry name" value="Histidine kinase-like ATPase, C-terminal domain"/>
    <property type="match status" value="1"/>
</dbReference>
<keyword evidence="5" id="KW-0472">Membrane</keyword>
<dbReference type="PANTHER" id="PTHR24421:SF59">
    <property type="entry name" value="OXYGEN SENSOR HISTIDINE KINASE NREB"/>
    <property type="match status" value="1"/>
</dbReference>
<dbReference type="Pfam" id="PF07730">
    <property type="entry name" value="HisKA_3"/>
    <property type="match status" value="1"/>
</dbReference>
<keyword evidence="4" id="KW-0175">Coiled coil</keyword>
<evidence type="ECO:0000259" key="7">
    <source>
        <dbReference type="Pfam" id="PF07730"/>
    </source>
</evidence>
<feature type="transmembrane region" description="Helical" evidence="5">
    <location>
        <begin position="137"/>
        <end position="156"/>
    </location>
</feature>
<keyword evidence="5" id="KW-0812">Transmembrane</keyword>
<gene>
    <name evidence="8" type="primary">desK</name>
    <name evidence="8" type="ORF">HMF8227_02413</name>
</gene>
<feature type="transmembrane region" description="Helical" evidence="5">
    <location>
        <begin position="12"/>
        <end position="33"/>
    </location>
</feature>
<evidence type="ECO:0000256" key="5">
    <source>
        <dbReference type="SAM" id="Phobius"/>
    </source>
</evidence>
<reference evidence="8 9" key="1">
    <citation type="submission" date="2018-05" db="EMBL/GenBank/DDBJ databases">
        <title>Salinimonas sp. HMF8227 Genome sequencing and assembly.</title>
        <authorList>
            <person name="Kang H."/>
            <person name="Kang J."/>
            <person name="Cha I."/>
            <person name="Kim H."/>
            <person name="Joh K."/>
        </authorList>
    </citation>
    <scope>NUCLEOTIDE SEQUENCE [LARGE SCALE GENOMIC DNA]</scope>
    <source>
        <strain evidence="8 9">HMF8227</strain>
    </source>
</reference>
<evidence type="ECO:0000259" key="6">
    <source>
        <dbReference type="Pfam" id="PF02518"/>
    </source>
</evidence>
<dbReference type="InterPro" id="IPR011712">
    <property type="entry name" value="Sig_transdc_His_kin_sub3_dim/P"/>
</dbReference>